<evidence type="ECO:0000256" key="3">
    <source>
        <dbReference type="ARBA" id="ARBA00045844"/>
    </source>
</evidence>
<evidence type="ECO:0000256" key="6">
    <source>
        <dbReference type="SAM" id="Phobius"/>
    </source>
</evidence>
<evidence type="ECO:0000313" key="7">
    <source>
        <dbReference type="Ensembl" id="ENSCAFP00020000819.1"/>
    </source>
</evidence>
<keyword evidence="6" id="KW-0472">Membrane</keyword>
<comment type="subunit">
    <text evidence="5">Tetramer of two alpha and two beta subunits.</text>
</comment>
<comment type="function">
    <text evidence="3 5">Regulatory subunit of casein kinase II/CK2. As part of the kinase complex regulates the basal catalytic activity of the alpha subunit a constitutively active serine/threonine-protein kinase that phosphorylates a large number of substrates containing acidic residues C-terminal to the phosphorylated serine or threonine. Participates in Wnt signaling.</text>
</comment>
<dbReference type="Gene3D" id="1.10.1820.10">
    <property type="entry name" value="protein kinase ck2 holoenzyme, chain C, domain 1"/>
    <property type="match status" value="1"/>
</dbReference>
<accession>A0A8C0JJ44</accession>
<evidence type="ECO:0000256" key="4">
    <source>
        <dbReference type="ARBA" id="ARBA00046517"/>
    </source>
</evidence>
<reference evidence="7" key="1">
    <citation type="submission" date="2025-08" db="UniProtKB">
        <authorList>
            <consortium name="Ensembl"/>
        </authorList>
    </citation>
    <scope>IDENTIFICATION</scope>
</reference>
<keyword evidence="6" id="KW-1133">Transmembrane helix</keyword>
<keyword evidence="6" id="KW-0812">Transmembrane</keyword>
<comment type="subunit">
    <text evidence="4">Casein kinase II/CK2 is a tetramer composed of an alpha subunit, an alpha' subunit and two beta subunits. The beta subunit dimerization is mediated by zinc ions. Interacts with DYNLT2. Interacts with CD163. Also a component of a CK2-SPT16-SSRP1 complex composed of SSRP1, SUPT16H, CSNK2A1, CSNK2A2 and CSNK2B, the complex associating following UV irradiation. Interacts with MUSK; mediates phosphorylation of MUSK by CK2. Interacts with FGF1; this interaction is increased in the presence of FIBP, suggesting a possible cooperative interaction between CSNKB and FIBP in binding to FGF1. Interacts (via KSSR motif) with ARK2N. Interacts with JUN and ARK2N; mediates the interaction between ARK2N and JUN.</text>
</comment>
<dbReference type="Ensembl" id="ENSCAFT00020000993.1">
    <property type="protein sequence ID" value="ENSCAFP00020000819.1"/>
    <property type="gene ID" value="ENSCAFG00020000811.1"/>
</dbReference>
<dbReference type="GO" id="GO:0005737">
    <property type="term" value="C:cytoplasm"/>
    <property type="evidence" value="ECO:0007669"/>
    <property type="project" value="TreeGrafter"/>
</dbReference>
<reference evidence="7" key="2">
    <citation type="submission" date="2025-09" db="UniProtKB">
        <authorList>
            <consortium name="Ensembl"/>
        </authorList>
    </citation>
    <scope>IDENTIFICATION</scope>
</reference>
<dbReference type="Pfam" id="PF01214">
    <property type="entry name" value="CK_II_beta"/>
    <property type="match status" value="1"/>
</dbReference>
<dbReference type="GO" id="GO:0005956">
    <property type="term" value="C:protein kinase CK2 complex"/>
    <property type="evidence" value="ECO:0007669"/>
    <property type="project" value="UniProtKB-UniRule"/>
</dbReference>
<proteinExistence type="inferred from homology"/>
<sequence>MSSSEISVHVFCPFHDWIVFFFAIESFANIFSHFILFFLTVERQTRQALDMILDLEPDEELGDNPNQSDLIEQAAQMLYGLIHACYILTNVASPRCWKSTSRQTLATVPVCTVRTIQCFHQPFGHPR</sequence>
<dbReference type="GO" id="GO:0019887">
    <property type="term" value="F:protein kinase regulator activity"/>
    <property type="evidence" value="ECO:0007669"/>
    <property type="project" value="InterPro"/>
</dbReference>
<organism evidence="7 8">
    <name type="scientific">Canis lupus dingo</name>
    <name type="common">dingo</name>
    <dbReference type="NCBI Taxonomy" id="286419"/>
    <lineage>
        <taxon>Eukaryota</taxon>
        <taxon>Metazoa</taxon>
        <taxon>Chordata</taxon>
        <taxon>Craniata</taxon>
        <taxon>Vertebrata</taxon>
        <taxon>Euteleostomi</taxon>
        <taxon>Mammalia</taxon>
        <taxon>Eutheria</taxon>
        <taxon>Laurasiatheria</taxon>
        <taxon>Carnivora</taxon>
        <taxon>Caniformia</taxon>
        <taxon>Canidae</taxon>
        <taxon>Canis</taxon>
    </lineage>
</organism>
<evidence type="ECO:0000256" key="2">
    <source>
        <dbReference type="ARBA" id="ARBA00017775"/>
    </source>
</evidence>
<evidence type="ECO:0000313" key="8">
    <source>
        <dbReference type="Proteomes" id="UP000694391"/>
    </source>
</evidence>
<dbReference type="AlphaFoldDB" id="A0A8C0JJ44"/>
<protein>
    <recommendedName>
        <fullName evidence="2 5">Casein kinase II subunit beta</fullName>
        <shortName evidence="5">CK II beta</shortName>
    </recommendedName>
</protein>
<name>A0A8C0JJ44_CANLU</name>
<dbReference type="SUPFAM" id="SSF57798">
    <property type="entry name" value="Casein kinase II beta subunit"/>
    <property type="match status" value="1"/>
</dbReference>
<dbReference type="GeneTree" id="ENSGT00990000211033"/>
<feature type="transmembrane region" description="Helical" evidence="6">
    <location>
        <begin position="17"/>
        <end position="41"/>
    </location>
</feature>
<dbReference type="InterPro" id="IPR016149">
    <property type="entry name" value="Casein_kin_II_reg-sub_N"/>
</dbReference>
<dbReference type="Proteomes" id="UP000694391">
    <property type="component" value="Unplaced"/>
</dbReference>
<dbReference type="InterPro" id="IPR000704">
    <property type="entry name" value="Casein_kinase_II_reg-sub"/>
</dbReference>
<dbReference type="SMART" id="SM01085">
    <property type="entry name" value="CK_II_beta"/>
    <property type="match status" value="1"/>
</dbReference>
<dbReference type="InterPro" id="IPR035991">
    <property type="entry name" value="Casein_kinase_II_beta-like"/>
</dbReference>
<dbReference type="PANTHER" id="PTHR11740:SF0">
    <property type="entry name" value="CASEIN KINASE II SUBUNIT BETA"/>
    <property type="match status" value="1"/>
</dbReference>
<keyword evidence="8" id="KW-1185">Reference proteome</keyword>
<comment type="similarity">
    <text evidence="1 5">Belongs to the casein kinase 2 subunit beta family.</text>
</comment>
<evidence type="ECO:0000256" key="5">
    <source>
        <dbReference type="RuleBase" id="RU361268"/>
    </source>
</evidence>
<dbReference type="PANTHER" id="PTHR11740">
    <property type="entry name" value="CASEIN KINASE II SUBUNIT BETA"/>
    <property type="match status" value="1"/>
</dbReference>
<evidence type="ECO:0000256" key="1">
    <source>
        <dbReference type="ARBA" id="ARBA00006941"/>
    </source>
</evidence>